<keyword evidence="4" id="KW-0133">Cell shape</keyword>
<dbReference type="Proteomes" id="UP001614394">
    <property type="component" value="Unassembled WGS sequence"/>
</dbReference>
<comment type="caution">
    <text evidence="9">The sequence shown here is derived from an EMBL/GenBank/DDBJ whole genome shotgun (WGS) entry which is preliminary data.</text>
</comment>
<keyword evidence="3 9" id="KW-0378">Hydrolase</keyword>
<protein>
    <submittedName>
        <fullName evidence="9">D-alanyl-D-alanine carboxypeptidase family protein</fullName>
        <ecNumber evidence="9">3.4.-.-</ecNumber>
    </submittedName>
</protein>
<reference evidence="9 10" key="1">
    <citation type="submission" date="2024-10" db="EMBL/GenBank/DDBJ databases">
        <title>The Natural Products Discovery Center: Release of the First 8490 Sequenced Strains for Exploring Actinobacteria Biosynthetic Diversity.</title>
        <authorList>
            <person name="Kalkreuter E."/>
            <person name="Kautsar S.A."/>
            <person name="Yang D."/>
            <person name="Bader C.D."/>
            <person name="Teijaro C.N."/>
            <person name="Fluegel L."/>
            <person name="Davis C.M."/>
            <person name="Simpson J.R."/>
            <person name="Lauterbach L."/>
            <person name="Steele A.D."/>
            <person name="Gui C."/>
            <person name="Meng S."/>
            <person name="Li G."/>
            <person name="Viehrig K."/>
            <person name="Ye F."/>
            <person name="Su P."/>
            <person name="Kiefer A.F."/>
            <person name="Nichols A."/>
            <person name="Cepeda A.J."/>
            <person name="Yan W."/>
            <person name="Fan B."/>
            <person name="Jiang Y."/>
            <person name="Adhikari A."/>
            <person name="Zheng C.-J."/>
            <person name="Schuster L."/>
            <person name="Cowan T.M."/>
            <person name="Smanski M.J."/>
            <person name="Chevrette M.G."/>
            <person name="De Carvalho L.P.S."/>
            <person name="Shen B."/>
        </authorList>
    </citation>
    <scope>NUCLEOTIDE SEQUENCE [LARGE SCALE GENOMIC DNA]</scope>
    <source>
        <strain evidence="9 10">NPDC053399</strain>
    </source>
</reference>
<name>A0ABW8CAL8_9ACTN</name>
<dbReference type="InterPro" id="IPR012338">
    <property type="entry name" value="Beta-lactam/transpept-like"/>
</dbReference>
<dbReference type="InterPro" id="IPR018044">
    <property type="entry name" value="Peptidase_S11"/>
</dbReference>
<gene>
    <name evidence="9" type="ORF">ACIGXA_23305</name>
</gene>
<dbReference type="PANTHER" id="PTHR21581:SF33">
    <property type="entry name" value="D-ALANYL-D-ALANINE CARBOXYPEPTIDASE DACB"/>
    <property type="match status" value="1"/>
</dbReference>
<evidence type="ECO:0000256" key="6">
    <source>
        <dbReference type="ARBA" id="ARBA00023316"/>
    </source>
</evidence>
<dbReference type="SUPFAM" id="SSF56601">
    <property type="entry name" value="beta-lactamase/transpeptidase-like"/>
    <property type="match status" value="1"/>
</dbReference>
<keyword evidence="6" id="KW-0961">Cell wall biogenesis/degradation</keyword>
<dbReference type="Pfam" id="PF00768">
    <property type="entry name" value="Peptidase_S11"/>
    <property type="match status" value="1"/>
</dbReference>
<dbReference type="PANTHER" id="PTHR21581">
    <property type="entry name" value="D-ALANYL-D-ALANINE CARBOXYPEPTIDASE"/>
    <property type="match status" value="1"/>
</dbReference>
<accession>A0ABW8CAL8</accession>
<organism evidence="9 10">
    <name type="scientific">Streptomyces fildesensis</name>
    <dbReference type="NCBI Taxonomy" id="375757"/>
    <lineage>
        <taxon>Bacteria</taxon>
        <taxon>Bacillati</taxon>
        <taxon>Actinomycetota</taxon>
        <taxon>Actinomycetes</taxon>
        <taxon>Kitasatosporales</taxon>
        <taxon>Streptomycetaceae</taxon>
        <taxon>Streptomyces</taxon>
    </lineage>
</organism>
<keyword evidence="9" id="KW-0121">Carboxypeptidase</keyword>
<evidence type="ECO:0000256" key="5">
    <source>
        <dbReference type="ARBA" id="ARBA00022984"/>
    </source>
</evidence>
<dbReference type="PRINTS" id="PR00725">
    <property type="entry name" value="DADACBPTASE1"/>
</dbReference>
<evidence type="ECO:0000313" key="10">
    <source>
        <dbReference type="Proteomes" id="UP001614394"/>
    </source>
</evidence>
<dbReference type="EMBL" id="JBITYG010000007">
    <property type="protein sequence ID" value="MFI9103453.1"/>
    <property type="molecule type" value="Genomic_DNA"/>
</dbReference>
<dbReference type="RefSeq" id="WP_399652534.1">
    <property type="nucleotide sequence ID" value="NZ_JBITYG010000007.1"/>
</dbReference>
<keyword evidence="9" id="KW-0645">Protease</keyword>
<keyword evidence="2" id="KW-0732">Signal</keyword>
<dbReference type="EC" id="3.4.-.-" evidence="9"/>
<evidence type="ECO:0000259" key="8">
    <source>
        <dbReference type="Pfam" id="PF00768"/>
    </source>
</evidence>
<dbReference type="Gene3D" id="3.40.710.10">
    <property type="entry name" value="DD-peptidase/beta-lactamase superfamily"/>
    <property type="match status" value="1"/>
</dbReference>
<dbReference type="InterPro" id="IPR001967">
    <property type="entry name" value="Peptidase_S11_N"/>
</dbReference>
<sequence>MAWGVSAGILAVVGAGGWIGLSGDGEGGSGSASGAVAVRTDEVAAVAARMRLPWPEEGQASIEVEGVGSLGSRGGREPVQIASVTKVMTAYVILREHPLTADEQGPEITVDEAAAQEAHSLSESSAPVREGQRLTQRNLLELLLLPSGNNVARLLARWDAGSQEAFAAKMNRAAAGLGMSRTTYTGASGIEATTRSTADDQLKLARQAMKDPVLRAVVAMRSTTVAGTAGTVPNTNRLLDKPGVIGLKTGSSTAAGGNLMWAAEAGSGTARRLVLGVVLGQRVDTSPTEGLQAAFENSGRLIDAVQKDLPAALDGASGKPAEL</sequence>
<keyword evidence="10" id="KW-1185">Reference proteome</keyword>
<evidence type="ECO:0000256" key="1">
    <source>
        <dbReference type="ARBA" id="ARBA00007164"/>
    </source>
</evidence>
<feature type="domain" description="Peptidase S11 D-alanyl-D-alanine carboxypeptidase A N-terminal" evidence="8">
    <location>
        <begin position="76"/>
        <end position="275"/>
    </location>
</feature>
<evidence type="ECO:0000256" key="7">
    <source>
        <dbReference type="RuleBase" id="RU004016"/>
    </source>
</evidence>
<keyword evidence="5" id="KW-0573">Peptidoglycan synthesis</keyword>
<proteinExistence type="inferred from homology"/>
<evidence type="ECO:0000256" key="4">
    <source>
        <dbReference type="ARBA" id="ARBA00022960"/>
    </source>
</evidence>
<evidence type="ECO:0000256" key="2">
    <source>
        <dbReference type="ARBA" id="ARBA00022729"/>
    </source>
</evidence>
<comment type="similarity">
    <text evidence="1 7">Belongs to the peptidase S11 family.</text>
</comment>
<evidence type="ECO:0000313" key="9">
    <source>
        <dbReference type="EMBL" id="MFI9103453.1"/>
    </source>
</evidence>
<dbReference type="GO" id="GO:0004180">
    <property type="term" value="F:carboxypeptidase activity"/>
    <property type="evidence" value="ECO:0007669"/>
    <property type="project" value="UniProtKB-KW"/>
</dbReference>
<evidence type="ECO:0000256" key="3">
    <source>
        <dbReference type="ARBA" id="ARBA00022801"/>
    </source>
</evidence>